<reference evidence="3 4" key="1">
    <citation type="submission" date="2018-11" db="EMBL/GenBank/DDBJ databases">
        <title>Genome assembly of Steccherinum ochraceum LE-BIN_3174, the white-rot fungus of the Steccherinaceae family (The Residual Polyporoid clade, Polyporales, Basidiomycota).</title>
        <authorList>
            <person name="Fedorova T.V."/>
            <person name="Glazunova O.A."/>
            <person name="Landesman E.O."/>
            <person name="Moiseenko K.V."/>
            <person name="Psurtseva N.V."/>
            <person name="Savinova O.S."/>
            <person name="Shakhova N.V."/>
            <person name="Tyazhelova T.V."/>
            <person name="Vasina D.V."/>
        </authorList>
    </citation>
    <scope>NUCLEOTIDE SEQUENCE [LARGE SCALE GENOMIC DNA]</scope>
    <source>
        <strain evidence="3 4">LE-BIN_3174</strain>
    </source>
</reference>
<evidence type="ECO:0000313" key="3">
    <source>
        <dbReference type="EMBL" id="TCD65712.1"/>
    </source>
</evidence>
<keyword evidence="4" id="KW-1185">Reference proteome</keyword>
<sequence>MSTMNGTVEQYTIARVGMYASAVPLTLAVYDYALTLPSEVKYIWPSRMSVMKILYFMTKYLAFFDTPVAVYYHVTPGLTQHECKVSLSIVNWILVIAVVTAEAIMMIRTWVVWERSERVGVILGTTLLVGMLAGLLMEGLFTRSLTFVSFPFPSQPSCFLLSGDRLIVINPAIVIVMETAVFLLTLIKAIREYQFRRLVGSHRTKDLIYVFYRDGLSSYVYLIVFSLLNFILIVALPAYGTDLAVGIQRILHSCISARVLINLREAAEEETATSMFNRIALSDIAFADALADRSNVMGPSRSVPPSA</sequence>
<dbReference type="Pfam" id="PF20151">
    <property type="entry name" value="DUF6533"/>
    <property type="match status" value="1"/>
</dbReference>
<dbReference type="OrthoDB" id="3350812at2759"/>
<dbReference type="InterPro" id="IPR045340">
    <property type="entry name" value="DUF6533"/>
</dbReference>
<gene>
    <name evidence="3" type="ORF">EIP91_002288</name>
</gene>
<keyword evidence="1" id="KW-0812">Transmembrane</keyword>
<dbReference type="AlphaFoldDB" id="A0A4R0REH5"/>
<feature type="transmembrane region" description="Helical" evidence="1">
    <location>
        <begin position="166"/>
        <end position="187"/>
    </location>
</feature>
<proteinExistence type="predicted"/>
<evidence type="ECO:0000259" key="2">
    <source>
        <dbReference type="Pfam" id="PF20151"/>
    </source>
</evidence>
<feature type="transmembrane region" description="Helical" evidence="1">
    <location>
        <begin position="53"/>
        <end position="74"/>
    </location>
</feature>
<name>A0A4R0REH5_9APHY</name>
<dbReference type="EMBL" id="RWJN01000167">
    <property type="protein sequence ID" value="TCD65712.1"/>
    <property type="molecule type" value="Genomic_DNA"/>
</dbReference>
<evidence type="ECO:0000256" key="1">
    <source>
        <dbReference type="SAM" id="Phobius"/>
    </source>
</evidence>
<feature type="transmembrane region" description="Helical" evidence="1">
    <location>
        <begin position="119"/>
        <end position="141"/>
    </location>
</feature>
<feature type="transmembrane region" description="Helical" evidence="1">
    <location>
        <begin position="219"/>
        <end position="239"/>
    </location>
</feature>
<organism evidence="3 4">
    <name type="scientific">Steccherinum ochraceum</name>
    <dbReference type="NCBI Taxonomy" id="92696"/>
    <lineage>
        <taxon>Eukaryota</taxon>
        <taxon>Fungi</taxon>
        <taxon>Dikarya</taxon>
        <taxon>Basidiomycota</taxon>
        <taxon>Agaricomycotina</taxon>
        <taxon>Agaricomycetes</taxon>
        <taxon>Polyporales</taxon>
        <taxon>Steccherinaceae</taxon>
        <taxon>Steccherinum</taxon>
    </lineage>
</organism>
<protein>
    <recommendedName>
        <fullName evidence="2">DUF6533 domain-containing protein</fullName>
    </recommendedName>
</protein>
<dbReference type="Proteomes" id="UP000292702">
    <property type="component" value="Unassembled WGS sequence"/>
</dbReference>
<keyword evidence="1" id="KW-1133">Transmembrane helix</keyword>
<feature type="domain" description="DUF6533" evidence="2">
    <location>
        <begin position="19"/>
        <end position="63"/>
    </location>
</feature>
<accession>A0A4R0REH5</accession>
<keyword evidence="1" id="KW-0472">Membrane</keyword>
<feature type="transmembrane region" description="Helical" evidence="1">
    <location>
        <begin position="86"/>
        <end position="107"/>
    </location>
</feature>
<evidence type="ECO:0000313" key="4">
    <source>
        <dbReference type="Proteomes" id="UP000292702"/>
    </source>
</evidence>
<comment type="caution">
    <text evidence="3">The sequence shown here is derived from an EMBL/GenBank/DDBJ whole genome shotgun (WGS) entry which is preliminary data.</text>
</comment>